<evidence type="ECO:0000256" key="5">
    <source>
        <dbReference type="PIRSR" id="PIRSR609662-50"/>
    </source>
</evidence>
<dbReference type="RefSeq" id="WP_119770858.1">
    <property type="nucleotide sequence ID" value="NZ_QYUO01000002.1"/>
</dbReference>
<feature type="modified residue" description="O-(phosphoribosyl dephospho-coenzyme A)serine" evidence="5">
    <location>
        <position position="27"/>
    </location>
</feature>
<proteinExistence type="inferred from homology"/>
<dbReference type="NCBIfam" id="TIGR03130">
    <property type="entry name" value="malonate_delta"/>
    <property type="match status" value="1"/>
</dbReference>
<evidence type="ECO:0000256" key="3">
    <source>
        <dbReference type="ARBA" id="ARBA00022553"/>
    </source>
</evidence>
<evidence type="ECO:0000256" key="4">
    <source>
        <dbReference type="NCBIfam" id="TIGR03130"/>
    </source>
</evidence>
<accession>A0A3A3FLW3</accession>
<dbReference type="EMBL" id="QYUO01000002">
    <property type="protein sequence ID" value="RJF95711.1"/>
    <property type="molecule type" value="Genomic_DNA"/>
</dbReference>
<sequence length="109" mass="11631">MQRLVFKHLDGKYSSVQKPVIAGVVASGNLEILIEPSPHSGACTFEVNTSVTGFDATWKAVVADFHQAWLFTDTKVSINDMGATPAVVRLRLDQAAELVATSKSSKLGG</sequence>
<comment type="caution">
    <text evidence="6">The sequence shown here is derived from an EMBL/GenBank/DDBJ whole genome shotgun (WGS) entry which is preliminary data.</text>
</comment>
<dbReference type="GO" id="GO:0005737">
    <property type="term" value="C:cytoplasm"/>
    <property type="evidence" value="ECO:0007669"/>
    <property type="project" value="UniProtKB-SubCell"/>
</dbReference>
<reference evidence="7" key="1">
    <citation type="submission" date="2018-09" db="EMBL/GenBank/DDBJ databases">
        <authorList>
            <person name="Zhu H."/>
        </authorList>
    </citation>
    <scope>NUCLEOTIDE SEQUENCE [LARGE SCALE GENOMIC DNA]</scope>
    <source>
        <strain evidence="7">K1R23-30</strain>
    </source>
</reference>
<dbReference type="HAMAP" id="MF_00710">
    <property type="entry name" value="Malonate_deCO2ase_dsu"/>
    <property type="match status" value="1"/>
</dbReference>
<dbReference type="Pfam" id="PF06857">
    <property type="entry name" value="ACP"/>
    <property type="match status" value="1"/>
</dbReference>
<keyword evidence="7" id="KW-1185">Reference proteome</keyword>
<keyword evidence="3 5" id="KW-0597">Phosphoprotein</keyword>
<organism evidence="6 7">
    <name type="scientific">Noviherbaspirillum saxi</name>
    <dbReference type="NCBI Taxonomy" id="2320863"/>
    <lineage>
        <taxon>Bacteria</taxon>
        <taxon>Pseudomonadati</taxon>
        <taxon>Pseudomonadota</taxon>
        <taxon>Betaproteobacteria</taxon>
        <taxon>Burkholderiales</taxon>
        <taxon>Oxalobacteraceae</taxon>
        <taxon>Noviherbaspirillum</taxon>
    </lineage>
</organism>
<comment type="subcellular location">
    <subcellularLocation>
        <location evidence="1">Cytoplasm</location>
    </subcellularLocation>
</comment>
<gene>
    <name evidence="6" type="primary">mdcC</name>
    <name evidence="6" type="ORF">D3871_20240</name>
</gene>
<dbReference type="OrthoDB" id="120290at2"/>
<dbReference type="InterPro" id="IPR009662">
    <property type="entry name" value="Malonate_deCO2ase_dsu"/>
</dbReference>
<evidence type="ECO:0000256" key="1">
    <source>
        <dbReference type="ARBA" id="ARBA00004496"/>
    </source>
</evidence>
<evidence type="ECO:0000256" key="2">
    <source>
        <dbReference type="ARBA" id="ARBA00022490"/>
    </source>
</evidence>
<protein>
    <recommendedName>
        <fullName evidence="4">Malonate decarboxylase acyl carrier protein</fullName>
    </recommendedName>
</protein>
<dbReference type="InterPro" id="IPR023439">
    <property type="entry name" value="Mal_deCO2ase/Cit_lyase_ACP"/>
</dbReference>
<dbReference type="Proteomes" id="UP000265955">
    <property type="component" value="Unassembled WGS sequence"/>
</dbReference>
<evidence type="ECO:0000313" key="6">
    <source>
        <dbReference type="EMBL" id="RJF95711.1"/>
    </source>
</evidence>
<evidence type="ECO:0000313" key="7">
    <source>
        <dbReference type="Proteomes" id="UP000265955"/>
    </source>
</evidence>
<keyword evidence="2" id="KW-0963">Cytoplasm</keyword>
<dbReference type="AlphaFoldDB" id="A0A3A3FLW3"/>
<comment type="PTM">
    <text evidence="5">Covalently binds the prosthetic group of malonate decarboxylase.</text>
</comment>
<name>A0A3A3FLW3_9BURK</name>